<dbReference type="InParanoid" id="T0PZR1"/>
<dbReference type="GO" id="GO:0005737">
    <property type="term" value="C:cytoplasm"/>
    <property type="evidence" value="ECO:0007669"/>
    <property type="project" value="TreeGrafter"/>
</dbReference>
<organism evidence="4 5">
    <name type="scientific">Saprolegnia diclina (strain VS20)</name>
    <dbReference type="NCBI Taxonomy" id="1156394"/>
    <lineage>
        <taxon>Eukaryota</taxon>
        <taxon>Sar</taxon>
        <taxon>Stramenopiles</taxon>
        <taxon>Oomycota</taxon>
        <taxon>Saprolegniomycetes</taxon>
        <taxon>Saprolegniales</taxon>
        <taxon>Saprolegniaceae</taxon>
        <taxon>Saprolegnia</taxon>
    </lineage>
</organism>
<feature type="domain" description="SRR1-like" evidence="3">
    <location>
        <begin position="83"/>
        <end position="249"/>
    </location>
</feature>
<dbReference type="PANTHER" id="PTHR28626">
    <property type="entry name" value="SRR1-LIKE PROTEIN"/>
    <property type="match status" value="1"/>
</dbReference>
<dbReference type="VEuPathDB" id="FungiDB:SDRG_14490"/>
<dbReference type="AlphaFoldDB" id="T0PZR1"/>
<dbReference type="eggNOG" id="KOG3131">
    <property type="taxonomic scope" value="Eukaryota"/>
</dbReference>
<reference evidence="4 5" key="1">
    <citation type="submission" date="2012-04" db="EMBL/GenBank/DDBJ databases">
        <title>The Genome Sequence of Saprolegnia declina VS20.</title>
        <authorList>
            <consortium name="The Broad Institute Genome Sequencing Platform"/>
            <person name="Russ C."/>
            <person name="Nusbaum C."/>
            <person name="Tyler B."/>
            <person name="van West P."/>
            <person name="Dieguez-Uribeondo J."/>
            <person name="de Bruijn I."/>
            <person name="Tripathy S."/>
            <person name="Jiang R."/>
            <person name="Young S.K."/>
            <person name="Zeng Q."/>
            <person name="Gargeya S."/>
            <person name="Fitzgerald M."/>
            <person name="Haas B."/>
            <person name="Abouelleil A."/>
            <person name="Alvarado L."/>
            <person name="Arachchi H.M."/>
            <person name="Berlin A."/>
            <person name="Chapman S.B."/>
            <person name="Goldberg J."/>
            <person name="Griggs A."/>
            <person name="Gujja S."/>
            <person name="Hansen M."/>
            <person name="Howarth C."/>
            <person name="Imamovic A."/>
            <person name="Larimer J."/>
            <person name="McCowen C."/>
            <person name="Montmayeur A."/>
            <person name="Murphy C."/>
            <person name="Neiman D."/>
            <person name="Pearson M."/>
            <person name="Priest M."/>
            <person name="Roberts A."/>
            <person name="Saif S."/>
            <person name="Shea T."/>
            <person name="Sisk P."/>
            <person name="Sykes S."/>
            <person name="Wortman J."/>
            <person name="Nusbaum C."/>
            <person name="Birren B."/>
        </authorList>
    </citation>
    <scope>NUCLEOTIDE SEQUENCE [LARGE SCALE GENOMIC DNA]</scope>
    <source>
        <strain evidence="4 5">VS20</strain>
    </source>
</reference>
<sequence length="281" mass="30773">MADEWTFVGRKQKKSFKPKTPAAPKAPAGPAFSYTEKPAAKASTATNIAKAIDRARKLRDAMRTSSFFERIRAVLLAHLPLETPLQLVAYGVGSFAHGPSGNAIYQLVCASLLRELLAGHDALADAFIYDPIMTEEDNEVAAAMDLSVLPTNEQGQRTAQTRTLFFMPHCGKQLYQNVLLSNWPSLEKICILGNSFAAYDDRLLVKADRAKSIFSALVPFTTEVALGPCDKAVRDHVQYDAAFNDTSLHVFSDAQLRAARDSGLFEKDVDAFDVGTDEDLV</sequence>
<dbReference type="OMA" id="MADEWTF"/>
<dbReference type="GO" id="GO:0005634">
    <property type="term" value="C:nucleus"/>
    <property type="evidence" value="ECO:0007669"/>
    <property type="project" value="TreeGrafter"/>
</dbReference>
<name>T0PZR1_SAPDV</name>
<dbReference type="PANTHER" id="PTHR28626:SF3">
    <property type="entry name" value="SRR1-LIKE PROTEIN"/>
    <property type="match status" value="1"/>
</dbReference>
<dbReference type="InterPro" id="IPR012942">
    <property type="entry name" value="SRR1-like"/>
</dbReference>
<dbReference type="InterPro" id="IPR040044">
    <property type="entry name" value="SRR1L"/>
</dbReference>
<evidence type="ECO:0000313" key="5">
    <source>
        <dbReference type="Proteomes" id="UP000030762"/>
    </source>
</evidence>
<dbReference type="EMBL" id="JH767203">
    <property type="protein sequence ID" value="EQC27741.1"/>
    <property type="molecule type" value="Genomic_DNA"/>
</dbReference>
<keyword evidence="5" id="KW-1185">Reference proteome</keyword>
<dbReference type="OrthoDB" id="551431at2759"/>
<comment type="similarity">
    <text evidence="1">Belongs to the SRR1 family.</text>
</comment>
<feature type="compositionally biased region" description="Low complexity" evidence="2">
    <location>
        <begin position="18"/>
        <end position="31"/>
    </location>
</feature>
<accession>T0PZR1</accession>
<proteinExistence type="inferred from homology"/>
<dbReference type="Proteomes" id="UP000030762">
    <property type="component" value="Unassembled WGS sequence"/>
</dbReference>
<dbReference type="GeneID" id="19955217"/>
<evidence type="ECO:0000256" key="2">
    <source>
        <dbReference type="SAM" id="MobiDB-lite"/>
    </source>
</evidence>
<gene>
    <name evidence="4" type="ORF">SDRG_14490</name>
</gene>
<evidence type="ECO:0000256" key="1">
    <source>
        <dbReference type="ARBA" id="ARBA00009856"/>
    </source>
</evidence>
<evidence type="ECO:0000259" key="3">
    <source>
        <dbReference type="Pfam" id="PF07985"/>
    </source>
</evidence>
<feature type="region of interest" description="Disordered" evidence="2">
    <location>
        <begin position="1"/>
        <end position="33"/>
    </location>
</feature>
<dbReference type="Pfam" id="PF07985">
    <property type="entry name" value="SRR1"/>
    <property type="match status" value="1"/>
</dbReference>
<dbReference type="RefSeq" id="XP_008618846.1">
    <property type="nucleotide sequence ID" value="XM_008620624.1"/>
</dbReference>
<protein>
    <recommendedName>
        <fullName evidence="3">SRR1-like domain-containing protein</fullName>
    </recommendedName>
</protein>
<evidence type="ECO:0000313" key="4">
    <source>
        <dbReference type="EMBL" id="EQC27741.1"/>
    </source>
</evidence>